<dbReference type="RefSeq" id="WP_100366377.1">
    <property type="nucleotide sequence ID" value="NZ_PGTY01000001.1"/>
</dbReference>
<dbReference type="PANTHER" id="PTHR30250:SF10">
    <property type="entry name" value="LIPOPOLYSACCHARIDE BIOSYNTHESIS PROTEIN WZXC"/>
    <property type="match status" value="1"/>
</dbReference>
<feature type="transmembrane region" description="Helical" evidence="7">
    <location>
        <begin position="335"/>
        <end position="358"/>
    </location>
</feature>
<dbReference type="AlphaFoldDB" id="A0A2M8WKP6"/>
<feature type="transmembrane region" description="Helical" evidence="7">
    <location>
        <begin position="270"/>
        <end position="288"/>
    </location>
</feature>
<comment type="caution">
    <text evidence="8">The sequence shown here is derived from an EMBL/GenBank/DDBJ whole genome shotgun (WGS) entry which is preliminary data.</text>
</comment>
<evidence type="ECO:0000256" key="7">
    <source>
        <dbReference type="SAM" id="Phobius"/>
    </source>
</evidence>
<evidence type="ECO:0000313" key="9">
    <source>
        <dbReference type="Proteomes" id="UP000228531"/>
    </source>
</evidence>
<evidence type="ECO:0000313" key="8">
    <source>
        <dbReference type="EMBL" id="PJI91456.1"/>
    </source>
</evidence>
<feature type="transmembrane region" description="Helical" evidence="7">
    <location>
        <begin position="431"/>
        <end position="452"/>
    </location>
</feature>
<keyword evidence="6 7" id="KW-0472">Membrane</keyword>
<feature type="transmembrane region" description="Helical" evidence="7">
    <location>
        <begin position="24"/>
        <end position="54"/>
    </location>
</feature>
<accession>A0A2M8WKP6</accession>
<dbReference type="PANTHER" id="PTHR30250">
    <property type="entry name" value="PST FAMILY PREDICTED COLANIC ACID TRANSPORTER"/>
    <property type="match status" value="1"/>
</dbReference>
<evidence type="ECO:0000256" key="1">
    <source>
        <dbReference type="ARBA" id="ARBA00004651"/>
    </source>
</evidence>
<dbReference type="OrthoDB" id="9770347at2"/>
<keyword evidence="3" id="KW-1003">Cell membrane</keyword>
<sequence length="499" mass="53624">MSSPAIAKPDIDEYHPHLTAGRSVLAVTGVLWSSLQTLIPTISSAVVFFVSAMFLSPSDFGLVGLATSLVMTVFAFTPLAFGEALIQHKLLTKAHADSVFWLTVLFGVFYFLPFLIWATPIATLMGDAAIAAILPILALRIPLELAAAVPNGMIARSMQFKLIALRTAVATMVSVTICLAMLFAGFGYWALVGSQVSASLVACAMAFWVAKWRPGATFKWSALRDLANYGVFASGNRMLGTIKLDHMILGVLAGTATLGLFFFAQRFYHMLTQLVSGALSAVTLSLLSTLQGDREKTARAFGMASFVSVAVSMPMFCALAITAPTLLALLLDDKWAGAVFPVQAFCVAGVLASIGVVQSSLIKAQGKAQWWFWYQLMQQTAAVLVIAVTYRFGLSVLMIALMAKTVLLWPISVMMTAKLLDSSAWHYLKGFGHPVAATIAMSLGMLAVPFAMPDTAPVVQFILQLGIGGAVYMLFILVLSRSQIAELRRYIPKKGKPAQ</sequence>
<feature type="transmembrane region" description="Helical" evidence="7">
    <location>
        <begin position="458"/>
        <end position="479"/>
    </location>
</feature>
<protein>
    <submittedName>
        <fullName evidence="8">O-antigen/teichoic acid export membrane protein</fullName>
    </submittedName>
</protein>
<keyword evidence="4 7" id="KW-0812">Transmembrane</keyword>
<name>A0A2M8WKP6_9RHOB</name>
<evidence type="ECO:0000256" key="5">
    <source>
        <dbReference type="ARBA" id="ARBA00022989"/>
    </source>
</evidence>
<feature type="transmembrane region" description="Helical" evidence="7">
    <location>
        <begin position="124"/>
        <end position="143"/>
    </location>
</feature>
<comment type="subcellular location">
    <subcellularLocation>
        <location evidence="1">Cell membrane</location>
        <topology evidence="1">Multi-pass membrane protein</topology>
    </subcellularLocation>
</comment>
<feature type="transmembrane region" description="Helical" evidence="7">
    <location>
        <begin position="98"/>
        <end position="118"/>
    </location>
</feature>
<evidence type="ECO:0000256" key="3">
    <source>
        <dbReference type="ARBA" id="ARBA00022475"/>
    </source>
</evidence>
<feature type="transmembrane region" description="Helical" evidence="7">
    <location>
        <begin position="300"/>
        <end position="323"/>
    </location>
</feature>
<dbReference type="EMBL" id="PGTY01000001">
    <property type="protein sequence ID" value="PJI91456.1"/>
    <property type="molecule type" value="Genomic_DNA"/>
</dbReference>
<feature type="transmembrane region" description="Helical" evidence="7">
    <location>
        <begin position="247"/>
        <end position="264"/>
    </location>
</feature>
<feature type="transmembrane region" description="Helical" evidence="7">
    <location>
        <begin position="60"/>
        <end position="86"/>
    </location>
</feature>
<feature type="transmembrane region" description="Helical" evidence="7">
    <location>
        <begin position="163"/>
        <end position="183"/>
    </location>
</feature>
<evidence type="ECO:0000256" key="2">
    <source>
        <dbReference type="ARBA" id="ARBA00007430"/>
    </source>
</evidence>
<feature type="transmembrane region" description="Helical" evidence="7">
    <location>
        <begin position="189"/>
        <end position="210"/>
    </location>
</feature>
<keyword evidence="9" id="KW-1185">Reference proteome</keyword>
<feature type="transmembrane region" description="Helical" evidence="7">
    <location>
        <begin position="370"/>
        <end position="390"/>
    </location>
</feature>
<gene>
    <name evidence="8" type="ORF">BC777_0284</name>
</gene>
<dbReference type="CDD" id="cd13127">
    <property type="entry name" value="MATE_tuaB_like"/>
    <property type="match status" value="1"/>
</dbReference>
<proteinExistence type="inferred from homology"/>
<evidence type="ECO:0000256" key="6">
    <source>
        <dbReference type="ARBA" id="ARBA00023136"/>
    </source>
</evidence>
<dbReference type="Proteomes" id="UP000228531">
    <property type="component" value="Unassembled WGS sequence"/>
</dbReference>
<reference evidence="8 9" key="1">
    <citation type="submission" date="2017-11" db="EMBL/GenBank/DDBJ databases">
        <title>Genomic Encyclopedia of Archaeal and Bacterial Type Strains, Phase II (KMG-II): From Individual Species to Whole Genera.</title>
        <authorList>
            <person name="Goeker M."/>
        </authorList>
    </citation>
    <scope>NUCLEOTIDE SEQUENCE [LARGE SCALE GENOMIC DNA]</scope>
    <source>
        <strain evidence="8 9">DSM 29128</strain>
    </source>
</reference>
<evidence type="ECO:0000256" key="4">
    <source>
        <dbReference type="ARBA" id="ARBA00022692"/>
    </source>
</evidence>
<keyword evidence="5 7" id="KW-1133">Transmembrane helix</keyword>
<dbReference type="InterPro" id="IPR050833">
    <property type="entry name" value="Poly_Biosynth_Transport"/>
</dbReference>
<dbReference type="GO" id="GO:0005886">
    <property type="term" value="C:plasma membrane"/>
    <property type="evidence" value="ECO:0007669"/>
    <property type="project" value="UniProtKB-SubCell"/>
</dbReference>
<comment type="similarity">
    <text evidence="2">Belongs to the polysaccharide synthase family.</text>
</comment>
<dbReference type="Pfam" id="PF13440">
    <property type="entry name" value="Polysacc_synt_3"/>
    <property type="match status" value="1"/>
</dbReference>
<organism evidence="8 9">
    <name type="scientific">Yoonia maricola</name>
    <dbReference type="NCBI Taxonomy" id="420999"/>
    <lineage>
        <taxon>Bacteria</taxon>
        <taxon>Pseudomonadati</taxon>
        <taxon>Pseudomonadota</taxon>
        <taxon>Alphaproteobacteria</taxon>
        <taxon>Rhodobacterales</taxon>
        <taxon>Paracoccaceae</taxon>
        <taxon>Yoonia</taxon>
    </lineage>
</organism>
<feature type="transmembrane region" description="Helical" evidence="7">
    <location>
        <begin position="396"/>
        <end position="419"/>
    </location>
</feature>